<feature type="transmembrane region" description="Helical" evidence="6">
    <location>
        <begin position="135"/>
        <end position="156"/>
    </location>
</feature>
<evidence type="ECO:0000256" key="3">
    <source>
        <dbReference type="ARBA" id="ARBA00022989"/>
    </source>
</evidence>
<feature type="transmembrane region" description="Helical" evidence="6">
    <location>
        <begin position="338"/>
        <end position="359"/>
    </location>
</feature>
<feature type="transmembrane region" description="Helical" evidence="6">
    <location>
        <begin position="168"/>
        <end position="191"/>
    </location>
</feature>
<sequence length="581" mass="65856">MRFYVNPEHESARRHKEMREIDADKLMNEFGPSGRFQLLCYYLCMLFNFYIATSIFQMPFIQAQPETVCINKDTLLPVTDWYDQSVKSVPSACYIRPPPGDKQYECNENDTALVVVDTAPVNSLIYDYDLACSHYIWREAGLSLSTIGAIFVVPFISHLSDRYGRKPLMIITLAVSFVFNALAAVAPWYWLFLLCRFIVGGFLDGLGTIAQIMSCEMVAQETRSWVGLVYTMAWVAGYLYVGLLSVITLSWRMFYILTFVPSLIAFSYFFWLPESPHWLAAHGKTKRLREYINDAITFNNRAIDLKLCTLESDRRETRRSYESHKDGQYRRALCKPMFFVFILINGYLMFITQLYYFALTLTSVSMSSDPFLGFMLSGFIEIPGGLIVIPLMKYFGRKSLTIGSLVLQGAFIVGYPFAQAAGYEWLAISLNLSGKLANGVIQVVHPVLVTEMMPTKMRTMIYAVVNVPQSLGTLVAPYMKHLSFGYDWLPSVVLTVLSIIGALLTLILPETKGKPMPEDIEEMDHGPFGFFFRHKSAKVEPSRRSSKRSSKSVNEPSTAPQKTSSSVKSDGTINEKPKKIK</sequence>
<reference evidence="8" key="1">
    <citation type="journal article" date="2013" name="Genetics">
        <title>The draft genome and transcriptome of Panagrellus redivivus are shaped by the harsh demands of a free-living lifestyle.</title>
        <authorList>
            <person name="Srinivasan J."/>
            <person name="Dillman A.R."/>
            <person name="Macchietto M.G."/>
            <person name="Heikkinen L."/>
            <person name="Lakso M."/>
            <person name="Fracchia K.M."/>
            <person name="Antoshechkin I."/>
            <person name="Mortazavi A."/>
            <person name="Wong G."/>
            <person name="Sternberg P.W."/>
        </authorList>
    </citation>
    <scope>NUCLEOTIDE SEQUENCE [LARGE SCALE GENOMIC DNA]</scope>
    <source>
        <strain evidence="8">MT8872</strain>
    </source>
</reference>
<feature type="region of interest" description="Disordered" evidence="5">
    <location>
        <begin position="534"/>
        <end position="581"/>
    </location>
</feature>
<dbReference type="InterPro" id="IPR020846">
    <property type="entry name" value="MFS_dom"/>
</dbReference>
<feature type="transmembrane region" description="Helical" evidence="6">
    <location>
        <begin position="488"/>
        <end position="508"/>
    </location>
</feature>
<dbReference type="InterPro" id="IPR011701">
    <property type="entry name" value="MFS"/>
</dbReference>
<dbReference type="WBParaSite" id="Pan_g16707.t1">
    <property type="protein sequence ID" value="Pan_g16707.t1"/>
    <property type="gene ID" value="Pan_g16707"/>
</dbReference>
<accession>A0A7E4V6K7</accession>
<dbReference type="GO" id="GO:0016020">
    <property type="term" value="C:membrane"/>
    <property type="evidence" value="ECO:0007669"/>
    <property type="project" value="UniProtKB-SubCell"/>
</dbReference>
<evidence type="ECO:0000256" key="2">
    <source>
        <dbReference type="ARBA" id="ARBA00022692"/>
    </source>
</evidence>
<keyword evidence="2 6" id="KW-0812">Transmembrane</keyword>
<dbReference type="AlphaFoldDB" id="A0A7E4V6K7"/>
<feature type="transmembrane region" description="Helical" evidence="6">
    <location>
        <begin position="371"/>
        <end position="392"/>
    </location>
</feature>
<evidence type="ECO:0000256" key="4">
    <source>
        <dbReference type="ARBA" id="ARBA00023136"/>
    </source>
</evidence>
<reference evidence="9" key="2">
    <citation type="submission" date="2020-10" db="UniProtKB">
        <authorList>
            <consortium name="WormBaseParasite"/>
        </authorList>
    </citation>
    <scope>IDENTIFICATION</scope>
</reference>
<proteinExistence type="predicted"/>
<keyword evidence="3 6" id="KW-1133">Transmembrane helix</keyword>
<feature type="transmembrane region" description="Helical" evidence="6">
    <location>
        <begin position="225"/>
        <end position="247"/>
    </location>
</feature>
<feature type="transmembrane region" description="Helical" evidence="6">
    <location>
        <begin position="197"/>
        <end position="213"/>
    </location>
</feature>
<feature type="compositionally biased region" description="Polar residues" evidence="5">
    <location>
        <begin position="553"/>
        <end position="572"/>
    </location>
</feature>
<keyword evidence="8" id="KW-1185">Reference proteome</keyword>
<protein>
    <submittedName>
        <fullName evidence="9">MFS domain-containing protein</fullName>
    </submittedName>
</protein>
<name>A0A7E4V6K7_PANRE</name>
<dbReference type="InterPro" id="IPR036259">
    <property type="entry name" value="MFS_trans_sf"/>
</dbReference>
<comment type="subcellular location">
    <subcellularLocation>
        <location evidence="1">Membrane</location>
        <topology evidence="1">Multi-pass membrane protein</topology>
    </subcellularLocation>
</comment>
<dbReference type="PROSITE" id="PS50850">
    <property type="entry name" value="MFS"/>
    <property type="match status" value="1"/>
</dbReference>
<evidence type="ECO:0000259" key="7">
    <source>
        <dbReference type="PROSITE" id="PS50850"/>
    </source>
</evidence>
<dbReference type="Proteomes" id="UP000492821">
    <property type="component" value="Unassembled WGS sequence"/>
</dbReference>
<keyword evidence="4 6" id="KW-0472">Membrane</keyword>
<dbReference type="Pfam" id="PF07690">
    <property type="entry name" value="MFS_1"/>
    <property type="match status" value="1"/>
</dbReference>
<organism evidence="8 9">
    <name type="scientific">Panagrellus redivivus</name>
    <name type="common">Microworm</name>
    <dbReference type="NCBI Taxonomy" id="6233"/>
    <lineage>
        <taxon>Eukaryota</taxon>
        <taxon>Metazoa</taxon>
        <taxon>Ecdysozoa</taxon>
        <taxon>Nematoda</taxon>
        <taxon>Chromadorea</taxon>
        <taxon>Rhabditida</taxon>
        <taxon>Tylenchina</taxon>
        <taxon>Panagrolaimomorpha</taxon>
        <taxon>Panagrolaimoidea</taxon>
        <taxon>Panagrolaimidae</taxon>
        <taxon>Panagrellus</taxon>
    </lineage>
</organism>
<evidence type="ECO:0000256" key="6">
    <source>
        <dbReference type="SAM" id="Phobius"/>
    </source>
</evidence>
<evidence type="ECO:0000256" key="1">
    <source>
        <dbReference type="ARBA" id="ARBA00004141"/>
    </source>
</evidence>
<feature type="transmembrane region" description="Helical" evidence="6">
    <location>
        <begin position="253"/>
        <end position="272"/>
    </location>
</feature>
<evidence type="ECO:0000256" key="5">
    <source>
        <dbReference type="SAM" id="MobiDB-lite"/>
    </source>
</evidence>
<evidence type="ECO:0000313" key="9">
    <source>
        <dbReference type="WBParaSite" id="Pan_g16707.t1"/>
    </source>
</evidence>
<dbReference type="Gene3D" id="1.20.1250.20">
    <property type="entry name" value="MFS general substrate transporter like domains"/>
    <property type="match status" value="1"/>
</dbReference>
<dbReference type="PANTHER" id="PTHR24064">
    <property type="entry name" value="SOLUTE CARRIER FAMILY 22 MEMBER"/>
    <property type="match status" value="1"/>
</dbReference>
<evidence type="ECO:0000313" key="8">
    <source>
        <dbReference type="Proteomes" id="UP000492821"/>
    </source>
</evidence>
<feature type="domain" description="Major facilitator superfamily (MFS) profile" evidence="7">
    <location>
        <begin position="69"/>
        <end position="513"/>
    </location>
</feature>
<feature type="transmembrane region" description="Helical" evidence="6">
    <location>
        <begin position="399"/>
        <end position="418"/>
    </location>
</feature>
<dbReference type="GO" id="GO:0022857">
    <property type="term" value="F:transmembrane transporter activity"/>
    <property type="evidence" value="ECO:0007669"/>
    <property type="project" value="InterPro"/>
</dbReference>
<feature type="transmembrane region" description="Helical" evidence="6">
    <location>
        <begin position="36"/>
        <end position="56"/>
    </location>
</feature>
<dbReference type="SUPFAM" id="SSF103473">
    <property type="entry name" value="MFS general substrate transporter"/>
    <property type="match status" value="1"/>
</dbReference>